<reference evidence="3" key="1">
    <citation type="submission" date="2017-02" db="EMBL/GenBank/DDBJ databases">
        <authorList>
            <person name="Varghese N."/>
            <person name="Submissions S."/>
        </authorList>
    </citation>
    <scope>NUCLEOTIDE SEQUENCE [LARGE SCALE GENOMIC DNA]</scope>
    <source>
        <strain evidence="3">DSM 15739</strain>
    </source>
</reference>
<dbReference type="AlphaFoldDB" id="A0A1T4LB49"/>
<evidence type="ECO:0000313" key="3">
    <source>
        <dbReference type="Proteomes" id="UP000189941"/>
    </source>
</evidence>
<dbReference type="EMBL" id="FUWO01000007">
    <property type="protein sequence ID" value="SJZ51727.1"/>
    <property type="molecule type" value="Genomic_DNA"/>
</dbReference>
<dbReference type="Proteomes" id="UP000189941">
    <property type="component" value="Unassembled WGS sequence"/>
</dbReference>
<organism evidence="2 3">
    <name type="scientific">Globicatella sulfidifaciens DSM 15739</name>
    <dbReference type="NCBI Taxonomy" id="1121925"/>
    <lineage>
        <taxon>Bacteria</taxon>
        <taxon>Bacillati</taxon>
        <taxon>Bacillota</taxon>
        <taxon>Bacilli</taxon>
        <taxon>Lactobacillales</taxon>
        <taxon>Aerococcaceae</taxon>
        <taxon>Globicatella</taxon>
    </lineage>
</organism>
<accession>A0A1T4LB49</accession>
<protein>
    <submittedName>
        <fullName evidence="2">Uncharacterized protein</fullName>
    </submittedName>
</protein>
<proteinExistence type="predicted"/>
<name>A0A1T4LB49_9LACT</name>
<keyword evidence="3" id="KW-1185">Reference proteome</keyword>
<dbReference type="RefSeq" id="WP_078755786.1">
    <property type="nucleotide sequence ID" value="NZ_FUWO01000007.1"/>
</dbReference>
<keyword evidence="1" id="KW-0175">Coiled coil</keyword>
<dbReference type="OrthoDB" id="9980352at2"/>
<sequence length="147" mass="17589">MKEIYETDIERKKALEEFEAYSKMNELEQRQFNLQKSSIHGIDTEAIRIGAERWEQARQDYNHKMRKLQQQREEKKQSEDSAFMKQLADKVKEDNRLKAEQEYQAELAKAEKELKDTINQKHNVKTNEEENIDNGLRNILSKMKLSK</sequence>
<dbReference type="STRING" id="1121925.SAMN02746011_01022"/>
<evidence type="ECO:0000313" key="2">
    <source>
        <dbReference type="EMBL" id="SJZ51727.1"/>
    </source>
</evidence>
<feature type="coiled-coil region" evidence="1">
    <location>
        <begin position="51"/>
        <end position="127"/>
    </location>
</feature>
<evidence type="ECO:0000256" key="1">
    <source>
        <dbReference type="SAM" id="Coils"/>
    </source>
</evidence>
<gene>
    <name evidence="2" type="ORF">SAMN02746011_01022</name>
</gene>